<feature type="compositionally biased region" description="Basic and acidic residues" evidence="1">
    <location>
        <begin position="86"/>
        <end position="99"/>
    </location>
</feature>
<comment type="caution">
    <text evidence="2">The sequence shown here is derived from an EMBL/GenBank/DDBJ whole genome shotgun (WGS) entry which is preliminary data.</text>
</comment>
<sequence length="242" mass="26874">MADVLEPEVGWWSAAGAGMAATRDLDKNRDYNEEEENVEEFEVSDTEYGFDDGLQQENIGIGIRVQRQMDGFGPEGVRVNLELESDSDKSDELLSDHDSNSNGLRYSPEQWTPVSDIEPILPPTIRRPSGRPSKKRKREADEVSNPKLTKRGQQANCTKCGKPSHNKRTCRGEIGVNQPIKRPTPSNQPQPPRHPGSHPSSSNQQQPMTPPTIVRLMPNQPSGQQSIVSNPPTQESQASTRD</sequence>
<gene>
    <name evidence="2" type="ORF">V6N11_058018</name>
</gene>
<evidence type="ECO:0008006" key="4">
    <source>
        <dbReference type="Google" id="ProtNLM"/>
    </source>
</evidence>
<proteinExistence type="predicted"/>
<feature type="region of interest" description="Disordered" evidence="1">
    <location>
        <begin position="83"/>
        <end position="242"/>
    </location>
</feature>
<evidence type="ECO:0000313" key="3">
    <source>
        <dbReference type="Proteomes" id="UP001396334"/>
    </source>
</evidence>
<protein>
    <recommendedName>
        <fullName evidence="4">CCHC-type domain-containing protein</fullName>
    </recommendedName>
</protein>
<accession>A0ABR1ZXE3</accession>
<evidence type="ECO:0000313" key="2">
    <source>
        <dbReference type="EMBL" id="KAK8485367.1"/>
    </source>
</evidence>
<feature type="compositionally biased region" description="Polar residues" evidence="1">
    <location>
        <begin position="100"/>
        <end position="113"/>
    </location>
</feature>
<organism evidence="2 3">
    <name type="scientific">Hibiscus sabdariffa</name>
    <name type="common">roselle</name>
    <dbReference type="NCBI Taxonomy" id="183260"/>
    <lineage>
        <taxon>Eukaryota</taxon>
        <taxon>Viridiplantae</taxon>
        <taxon>Streptophyta</taxon>
        <taxon>Embryophyta</taxon>
        <taxon>Tracheophyta</taxon>
        <taxon>Spermatophyta</taxon>
        <taxon>Magnoliopsida</taxon>
        <taxon>eudicotyledons</taxon>
        <taxon>Gunneridae</taxon>
        <taxon>Pentapetalae</taxon>
        <taxon>rosids</taxon>
        <taxon>malvids</taxon>
        <taxon>Malvales</taxon>
        <taxon>Malvaceae</taxon>
        <taxon>Malvoideae</taxon>
        <taxon>Hibiscus</taxon>
    </lineage>
</organism>
<keyword evidence="3" id="KW-1185">Reference proteome</keyword>
<dbReference type="Proteomes" id="UP001396334">
    <property type="component" value="Unassembled WGS sequence"/>
</dbReference>
<feature type="compositionally biased region" description="Polar residues" evidence="1">
    <location>
        <begin position="219"/>
        <end position="242"/>
    </location>
</feature>
<feature type="compositionally biased region" description="Basic residues" evidence="1">
    <location>
        <begin position="128"/>
        <end position="137"/>
    </location>
</feature>
<dbReference type="EMBL" id="JBBPBN010000505">
    <property type="protein sequence ID" value="KAK8485367.1"/>
    <property type="molecule type" value="Genomic_DNA"/>
</dbReference>
<reference evidence="2 3" key="1">
    <citation type="journal article" date="2024" name="G3 (Bethesda)">
        <title>Genome assembly of Hibiscus sabdariffa L. provides insights into metabolisms of medicinal natural products.</title>
        <authorList>
            <person name="Kim T."/>
        </authorList>
    </citation>
    <scope>NUCLEOTIDE SEQUENCE [LARGE SCALE GENOMIC DNA]</scope>
    <source>
        <strain evidence="2">TK-2024</strain>
        <tissue evidence="2">Old leaves</tissue>
    </source>
</reference>
<evidence type="ECO:0000256" key="1">
    <source>
        <dbReference type="SAM" id="MobiDB-lite"/>
    </source>
</evidence>
<name>A0ABR1ZXE3_9ROSI</name>